<evidence type="ECO:0000256" key="3">
    <source>
        <dbReference type="ARBA" id="ARBA00022475"/>
    </source>
</evidence>
<gene>
    <name evidence="10" type="primary">eamA</name>
    <name evidence="9" type="ORF">I6G64_19805</name>
    <name evidence="10" type="ORF">NCTC12961_04214</name>
</gene>
<sequence length="307" mass="33272">MISRNNIDSKAATAMTLICAIWGLQQVAIKAAEPDISAVLQIAVRSGVAALAVYLLARYKRERFVFDRPTLLAGLGVGLLFALEFFFVSEGLRYTSASHMAVFLYTAPLFSAIGLHFFIRHERLSAVQWAGITLAFAGVVLAISAMGDSSGGEAQLRGDIYGLLAGMSWGGSTIVIRTTRLANCSSKQTLLFQLTGACLLLSLLAMTMENLHFNLSSVAWTSLIFQTVIVSFLSYLIWFSLLRDYQASSLGILTFMTPIFGILAGVVILGEPLQIEFVLGSVLIVFGLIVVSCSYLFYVNRGVAPKI</sequence>
<evidence type="ECO:0000313" key="12">
    <source>
        <dbReference type="Proteomes" id="UP000594967"/>
    </source>
</evidence>
<dbReference type="InterPro" id="IPR000620">
    <property type="entry name" value="EamA_dom"/>
</dbReference>
<evidence type="ECO:0000256" key="2">
    <source>
        <dbReference type="ARBA" id="ARBA00007362"/>
    </source>
</evidence>
<comment type="similarity">
    <text evidence="2">Belongs to the EamA transporter family.</text>
</comment>
<evidence type="ECO:0000256" key="1">
    <source>
        <dbReference type="ARBA" id="ARBA00004651"/>
    </source>
</evidence>
<keyword evidence="5 7" id="KW-1133">Transmembrane helix</keyword>
<protein>
    <submittedName>
        <fullName evidence="9">DMT family transporter</fullName>
    </submittedName>
    <submittedName>
        <fullName evidence="10">Probable amino-acid metabolite efflux pump</fullName>
    </submittedName>
</protein>
<dbReference type="EMBL" id="LS483469">
    <property type="protein sequence ID" value="SQI44024.1"/>
    <property type="molecule type" value="Genomic_DNA"/>
</dbReference>
<dbReference type="STRING" id="82996.ADP72_18295"/>
<feature type="transmembrane region" description="Helical" evidence="7">
    <location>
        <begin position="38"/>
        <end position="57"/>
    </location>
</feature>
<dbReference type="Proteomes" id="UP000594967">
    <property type="component" value="Chromosome"/>
</dbReference>
<keyword evidence="4 7" id="KW-0812">Transmembrane</keyword>
<proteinExistence type="inferred from homology"/>
<keyword evidence="12" id="KW-1185">Reference proteome</keyword>
<feature type="transmembrane region" description="Helical" evidence="7">
    <location>
        <begin position="69"/>
        <end position="88"/>
    </location>
</feature>
<evidence type="ECO:0000256" key="6">
    <source>
        <dbReference type="ARBA" id="ARBA00023136"/>
    </source>
</evidence>
<evidence type="ECO:0000313" key="11">
    <source>
        <dbReference type="Proteomes" id="UP000248897"/>
    </source>
</evidence>
<dbReference type="PANTHER" id="PTHR32322:SF2">
    <property type="entry name" value="EAMA DOMAIN-CONTAINING PROTEIN"/>
    <property type="match status" value="1"/>
</dbReference>
<dbReference type="EMBL" id="CP065673">
    <property type="protein sequence ID" value="QPS19799.1"/>
    <property type="molecule type" value="Genomic_DNA"/>
</dbReference>
<dbReference type="InterPro" id="IPR037185">
    <property type="entry name" value="EmrE-like"/>
</dbReference>
<reference evidence="9 12" key="2">
    <citation type="submission" date="2020-12" db="EMBL/GenBank/DDBJ databases">
        <title>FDA dAtabase for Regulatory Grade micrObial Sequences (FDA-ARGOS): Supporting development and validation of Infectious Disease Dx tests.</title>
        <authorList>
            <person name="Sproer C."/>
            <person name="Gronow S."/>
            <person name="Severitt S."/>
            <person name="Schroder I."/>
            <person name="Tallon L."/>
            <person name="Sadzewicz L."/>
            <person name="Zhao X."/>
            <person name="Boylan J."/>
            <person name="Ott S."/>
            <person name="Bowen H."/>
            <person name="Vavikolanu K."/>
            <person name="Mehta A."/>
            <person name="Aluvathingal J."/>
            <person name="Nadendla S."/>
            <person name="Lowell S."/>
            <person name="Myers T."/>
            <person name="Yan Y."/>
            <person name="Sichtig H."/>
        </authorList>
    </citation>
    <scope>NUCLEOTIDE SEQUENCE [LARGE SCALE GENOMIC DNA]</scope>
    <source>
        <strain evidence="9 12">FDAARGOS_907</strain>
    </source>
</reference>
<feature type="transmembrane region" description="Helical" evidence="7">
    <location>
        <begin position="218"/>
        <end position="238"/>
    </location>
</feature>
<evidence type="ECO:0000259" key="8">
    <source>
        <dbReference type="Pfam" id="PF00892"/>
    </source>
</evidence>
<feature type="transmembrane region" description="Helical" evidence="7">
    <location>
        <begin position="189"/>
        <end position="206"/>
    </location>
</feature>
<dbReference type="InterPro" id="IPR050638">
    <property type="entry name" value="AA-Vitamin_Transporters"/>
</dbReference>
<accession>A0A2X4Y691</accession>
<evidence type="ECO:0000256" key="5">
    <source>
        <dbReference type="ARBA" id="ARBA00022989"/>
    </source>
</evidence>
<feature type="transmembrane region" description="Helical" evidence="7">
    <location>
        <begin position="100"/>
        <end position="119"/>
    </location>
</feature>
<keyword evidence="3" id="KW-1003">Cell membrane</keyword>
<dbReference type="RefSeq" id="WP_063201332.1">
    <property type="nucleotide sequence ID" value="NZ_CAMITG010000004.1"/>
</dbReference>
<feature type="domain" description="EamA" evidence="8">
    <location>
        <begin position="13"/>
        <end position="142"/>
    </location>
</feature>
<dbReference type="Proteomes" id="UP000248897">
    <property type="component" value="Chromosome 1"/>
</dbReference>
<dbReference type="PANTHER" id="PTHR32322">
    <property type="entry name" value="INNER MEMBRANE TRANSPORTER"/>
    <property type="match status" value="1"/>
</dbReference>
<feature type="transmembrane region" description="Helical" evidence="7">
    <location>
        <begin position="12"/>
        <end position="32"/>
    </location>
</feature>
<evidence type="ECO:0000256" key="4">
    <source>
        <dbReference type="ARBA" id="ARBA00022692"/>
    </source>
</evidence>
<comment type="subcellular location">
    <subcellularLocation>
        <location evidence="1">Cell membrane</location>
        <topology evidence="1">Multi-pass membrane protein</topology>
    </subcellularLocation>
</comment>
<dbReference type="Gene3D" id="1.10.3730.20">
    <property type="match status" value="2"/>
</dbReference>
<evidence type="ECO:0000313" key="10">
    <source>
        <dbReference type="EMBL" id="SQI44024.1"/>
    </source>
</evidence>
<dbReference type="AlphaFoldDB" id="A0A2X4Y691"/>
<feature type="transmembrane region" description="Helical" evidence="7">
    <location>
        <begin position="126"/>
        <end position="146"/>
    </location>
</feature>
<evidence type="ECO:0000313" key="9">
    <source>
        <dbReference type="EMBL" id="QPS19799.1"/>
    </source>
</evidence>
<evidence type="ECO:0000256" key="7">
    <source>
        <dbReference type="SAM" id="Phobius"/>
    </source>
</evidence>
<dbReference type="Pfam" id="PF00892">
    <property type="entry name" value="EamA"/>
    <property type="match status" value="2"/>
</dbReference>
<feature type="domain" description="EamA" evidence="8">
    <location>
        <begin position="157"/>
        <end position="292"/>
    </location>
</feature>
<name>A0A2X4Y691_SERPL</name>
<reference evidence="10 11" key="1">
    <citation type="submission" date="2018-06" db="EMBL/GenBank/DDBJ databases">
        <authorList>
            <consortium name="Pathogen Informatics"/>
            <person name="Doyle S."/>
        </authorList>
    </citation>
    <scope>NUCLEOTIDE SEQUENCE [LARGE SCALE GENOMIC DNA]</scope>
    <source>
        <strain evidence="10 11">NCTC12961</strain>
    </source>
</reference>
<organism evidence="10 11">
    <name type="scientific">Serratia plymuthica</name>
    <dbReference type="NCBI Taxonomy" id="82996"/>
    <lineage>
        <taxon>Bacteria</taxon>
        <taxon>Pseudomonadati</taxon>
        <taxon>Pseudomonadota</taxon>
        <taxon>Gammaproteobacteria</taxon>
        <taxon>Enterobacterales</taxon>
        <taxon>Yersiniaceae</taxon>
        <taxon>Serratia</taxon>
    </lineage>
</organism>
<keyword evidence="6 7" id="KW-0472">Membrane</keyword>
<feature type="transmembrane region" description="Helical" evidence="7">
    <location>
        <begin position="275"/>
        <end position="298"/>
    </location>
</feature>
<dbReference type="GO" id="GO:0016020">
    <property type="term" value="C:membrane"/>
    <property type="evidence" value="ECO:0007669"/>
    <property type="project" value="UniProtKB-SubCell"/>
</dbReference>
<dbReference type="SUPFAM" id="SSF103481">
    <property type="entry name" value="Multidrug resistance efflux transporter EmrE"/>
    <property type="match status" value="2"/>
</dbReference>
<feature type="transmembrane region" description="Helical" evidence="7">
    <location>
        <begin position="250"/>
        <end position="269"/>
    </location>
</feature>
<feature type="transmembrane region" description="Helical" evidence="7">
    <location>
        <begin position="158"/>
        <end position="177"/>
    </location>
</feature>